<evidence type="ECO:0000313" key="6">
    <source>
        <dbReference type="EMBL" id="CAH9103088.1"/>
    </source>
</evidence>
<evidence type="ECO:0000256" key="4">
    <source>
        <dbReference type="RuleBase" id="RU004328"/>
    </source>
</evidence>
<dbReference type="Gene3D" id="3.90.730.10">
    <property type="entry name" value="Ribonuclease T2-like"/>
    <property type="match status" value="1"/>
</dbReference>
<name>A0AAV0DN70_9ASTE</name>
<dbReference type="GO" id="GO:0003723">
    <property type="term" value="F:RNA binding"/>
    <property type="evidence" value="ECO:0007669"/>
    <property type="project" value="InterPro"/>
</dbReference>
<evidence type="ECO:0000256" key="5">
    <source>
        <dbReference type="SAM" id="SignalP"/>
    </source>
</evidence>
<evidence type="ECO:0000313" key="7">
    <source>
        <dbReference type="EMBL" id="CAH9139937.1"/>
    </source>
</evidence>
<dbReference type="InterPro" id="IPR036430">
    <property type="entry name" value="RNase_T2-like_sf"/>
</dbReference>
<dbReference type="Pfam" id="PF00445">
    <property type="entry name" value="Ribonuclease_T2"/>
    <property type="match status" value="1"/>
</dbReference>
<sequence length="237" mass="26213">MKTSPAVPLMFILFITVVVVHAANNCPTPEPSSPWPWVGFRLALLWSPGYCTITGNCDAAKIKDEFTIHGMWPFNETDQSPPIPAGAVPYDPALIVGDLRNALDEQWPNYESGKANEDFWAYEYNKHGVIDINGLAGAGRLLHGGIGSARHVRCKSVSYGGWHHSRSKWSAARQVLERGHVLGECHANLRCEVKAGTQELYLKEVWLCFDYSADLPKPCPSLLPDTCPGKFIYKSGM</sequence>
<proteinExistence type="inferred from homology"/>
<dbReference type="GO" id="GO:0006401">
    <property type="term" value="P:RNA catabolic process"/>
    <property type="evidence" value="ECO:0007669"/>
    <property type="project" value="TreeGrafter"/>
</dbReference>
<keyword evidence="3" id="KW-0456">Lyase</keyword>
<protein>
    <submittedName>
        <fullName evidence="6">Uncharacterized protein</fullName>
    </submittedName>
</protein>
<comment type="similarity">
    <text evidence="1 4">Belongs to the RNase T2 family.</text>
</comment>
<dbReference type="PANTHER" id="PTHR11240:SF22">
    <property type="entry name" value="RIBONUCLEASE T2"/>
    <property type="match status" value="1"/>
</dbReference>
<evidence type="ECO:0000256" key="2">
    <source>
        <dbReference type="ARBA" id="ARBA00022759"/>
    </source>
</evidence>
<dbReference type="AlphaFoldDB" id="A0AAV0DN70"/>
<dbReference type="EMBL" id="CAMAPF010000119">
    <property type="protein sequence ID" value="CAH9103088.1"/>
    <property type="molecule type" value="Genomic_DNA"/>
</dbReference>
<dbReference type="GO" id="GO:0005576">
    <property type="term" value="C:extracellular region"/>
    <property type="evidence" value="ECO:0007669"/>
    <property type="project" value="TreeGrafter"/>
</dbReference>
<keyword evidence="8" id="KW-1185">Reference proteome</keyword>
<dbReference type="PANTHER" id="PTHR11240">
    <property type="entry name" value="RIBONUCLEASE T2"/>
    <property type="match status" value="1"/>
</dbReference>
<keyword evidence="2" id="KW-0540">Nuclease</keyword>
<feature type="chain" id="PRO_5044713369" evidence="5">
    <location>
        <begin position="23"/>
        <end position="237"/>
    </location>
</feature>
<organism evidence="6 8">
    <name type="scientific">Cuscuta epithymum</name>
    <dbReference type="NCBI Taxonomy" id="186058"/>
    <lineage>
        <taxon>Eukaryota</taxon>
        <taxon>Viridiplantae</taxon>
        <taxon>Streptophyta</taxon>
        <taxon>Embryophyta</taxon>
        <taxon>Tracheophyta</taxon>
        <taxon>Spermatophyta</taxon>
        <taxon>Magnoliopsida</taxon>
        <taxon>eudicotyledons</taxon>
        <taxon>Gunneridae</taxon>
        <taxon>Pentapetalae</taxon>
        <taxon>asterids</taxon>
        <taxon>lamiids</taxon>
        <taxon>Solanales</taxon>
        <taxon>Convolvulaceae</taxon>
        <taxon>Cuscuteae</taxon>
        <taxon>Cuscuta</taxon>
        <taxon>Cuscuta subgen. Cuscuta</taxon>
    </lineage>
</organism>
<comment type="caution">
    <text evidence="6">The sequence shown here is derived from an EMBL/GenBank/DDBJ whole genome shotgun (WGS) entry which is preliminary data.</text>
</comment>
<reference evidence="6" key="1">
    <citation type="submission" date="2022-07" db="EMBL/GenBank/DDBJ databases">
        <authorList>
            <person name="Macas J."/>
            <person name="Novak P."/>
            <person name="Neumann P."/>
        </authorList>
    </citation>
    <scope>NUCLEOTIDE SEQUENCE</scope>
</reference>
<dbReference type="Proteomes" id="UP001152523">
    <property type="component" value="Unassembled WGS sequence"/>
</dbReference>
<keyword evidence="2" id="KW-0378">Hydrolase</keyword>
<accession>A0AAV0DN70</accession>
<keyword evidence="5" id="KW-0732">Signal</keyword>
<evidence type="ECO:0000313" key="8">
    <source>
        <dbReference type="Proteomes" id="UP001152523"/>
    </source>
</evidence>
<evidence type="ECO:0000256" key="1">
    <source>
        <dbReference type="ARBA" id="ARBA00007469"/>
    </source>
</evidence>
<dbReference type="EMBL" id="CAMAPF010001021">
    <property type="protein sequence ID" value="CAH9139937.1"/>
    <property type="molecule type" value="Genomic_DNA"/>
</dbReference>
<dbReference type="InterPro" id="IPR001568">
    <property type="entry name" value="RNase_T2-like"/>
</dbReference>
<dbReference type="GO" id="GO:0033897">
    <property type="term" value="F:ribonuclease T2 activity"/>
    <property type="evidence" value="ECO:0007669"/>
    <property type="project" value="InterPro"/>
</dbReference>
<dbReference type="SUPFAM" id="SSF55895">
    <property type="entry name" value="Ribonuclease Rh-like"/>
    <property type="match status" value="2"/>
</dbReference>
<feature type="signal peptide" evidence="5">
    <location>
        <begin position="1"/>
        <end position="22"/>
    </location>
</feature>
<evidence type="ECO:0000256" key="3">
    <source>
        <dbReference type="ARBA" id="ARBA00023239"/>
    </source>
</evidence>
<keyword evidence="2" id="KW-0255">Endonuclease</keyword>
<gene>
    <name evidence="6" type="ORF">CEPIT_LOCUS16280</name>
    <name evidence="7" type="ORF">CEPIT_LOCUS37963</name>
</gene>